<name>A0A816BZ77_9BILA</name>
<organism evidence="1 3">
    <name type="scientific">Didymodactylos carnosus</name>
    <dbReference type="NCBI Taxonomy" id="1234261"/>
    <lineage>
        <taxon>Eukaryota</taxon>
        <taxon>Metazoa</taxon>
        <taxon>Spiralia</taxon>
        <taxon>Gnathifera</taxon>
        <taxon>Rotifera</taxon>
        <taxon>Eurotatoria</taxon>
        <taxon>Bdelloidea</taxon>
        <taxon>Philodinida</taxon>
        <taxon>Philodinidae</taxon>
        <taxon>Didymodactylos</taxon>
    </lineage>
</organism>
<reference evidence="1" key="1">
    <citation type="submission" date="2021-02" db="EMBL/GenBank/DDBJ databases">
        <authorList>
            <person name="Nowell W R."/>
        </authorList>
    </citation>
    <scope>NUCLEOTIDE SEQUENCE</scope>
</reference>
<dbReference type="Proteomes" id="UP000681722">
    <property type="component" value="Unassembled WGS sequence"/>
</dbReference>
<keyword evidence="3" id="KW-1185">Reference proteome</keyword>
<dbReference type="SUPFAM" id="SSF52540">
    <property type="entry name" value="P-loop containing nucleoside triphosphate hydrolases"/>
    <property type="match status" value="1"/>
</dbReference>
<gene>
    <name evidence="1" type="ORF">GPM918_LOCUS43406</name>
    <name evidence="2" type="ORF">SRO942_LOCUS44899</name>
</gene>
<protein>
    <submittedName>
        <fullName evidence="1">Uncharacterized protein</fullName>
    </submittedName>
</protein>
<evidence type="ECO:0000313" key="2">
    <source>
        <dbReference type="EMBL" id="CAF4502566.1"/>
    </source>
</evidence>
<accession>A0A816BZ77</accession>
<dbReference type="EMBL" id="CAJOBC010106255">
    <property type="protein sequence ID" value="CAF4502566.1"/>
    <property type="molecule type" value="Genomic_DNA"/>
</dbReference>
<feature type="non-terminal residue" evidence="1">
    <location>
        <position position="1"/>
    </location>
</feature>
<sequence length="118" mass="13776">FHLLESVRRTTDEDVKDFIYRVSEEHDEYKFQKYISRNIVTLGRTRSGKTTMANVIQNVAYVPPEVQLCSDTRRSVEVRSLILSSMHSMYNINIIDTPGFYQRVRELVMPLTNDATKT</sequence>
<dbReference type="InterPro" id="IPR027417">
    <property type="entry name" value="P-loop_NTPase"/>
</dbReference>
<proteinExistence type="predicted"/>
<dbReference type="AlphaFoldDB" id="A0A816BZ77"/>
<dbReference type="Gene3D" id="3.40.50.300">
    <property type="entry name" value="P-loop containing nucleotide triphosphate hydrolases"/>
    <property type="match status" value="1"/>
</dbReference>
<evidence type="ECO:0000313" key="3">
    <source>
        <dbReference type="Proteomes" id="UP000663829"/>
    </source>
</evidence>
<dbReference type="EMBL" id="CAJNOQ010039294">
    <property type="protein sequence ID" value="CAF1615880.1"/>
    <property type="molecule type" value="Genomic_DNA"/>
</dbReference>
<dbReference type="Proteomes" id="UP000663829">
    <property type="component" value="Unassembled WGS sequence"/>
</dbReference>
<comment type="caution">
    <text evidence="1">The sequence shown here is derived from an EMBL/GenBank/DDBJ whole genome shotgun (WGS) entry which is preliminary data.</text>
</comment>
<evidence type="ECO:0000313" key="1">
    <source>
        <dbReference type="EMBL" id="CAF1615880.1"/>
    </source>
</evidence>